<proteinExistence type="predicted"/>
<dbReference type="AlphaFoldDB" id="A0A382LCY4"/>
<dbReference type="EMBL" id="UINC01086236">
    <property type="protein sequence ID" value="SVC34510.1"/>
    <property type="molecule type" value="Genomic_DNA"/>
</dbReference>
<accession>A0A382LCY4</accession>
<sequence length="191" mass="22487">THENAASDNPHAQVDFCWDLEYIQQNACFSDVYNNENPHQAWRAGFREGVKMALDRGVRPKDSSYLLKGHWKNLHRLWVWQMVGADVDNGLWAVYGARHGLYKTMCTDWDYINVRNFKYLNEMWENNKVKEENLLDKIIELGEMLVRKTNIPIDPLPFNAGQSKFFKKVFRNPDRVPTVNIIDNEIKDNEK</sequence>
<feature type="non-terminal residue" evidence="1">
    <location>
        <position position="1"/>
    </location>
</feature>
<organism evidence="1">
    <name type="scientific">marine metagenome</name>
    <dbReference type="NCBI Taxonomy" id="408172"/>
    <lineage>
        <taxon>unclassified sequences</taxon>
        <taxon>metagenomes</taxon>
        <taxon>ecological metagenomes</taxon>
    </lineage>
</organism>
<reference evidence="1" key="1">
    <citation type="submission" date="2018-05" db="EMBL/GenBank/DDBJ databases">
        <authorList>
            <person name="Lanie J.A."/>
            <person name="Ng W.-L."/>
            <person name="Kazmierczak K.M."/>
            <person name="Andrzejewski T.M."/>
            <person name="Davidsen T.M."/>
            <person name="Wayne K.J."/>
            <person name="Tettelin H."/>
            <person name="Glass J.I."/>
            <person name="Rusch D."/>
            <person name="Podicherti R."/>
            <person name="Tsui H.-C.T."/>
            <person name="Winkler M.E."/>
        </authorList>
    </citation>
    <scope>NUCLEOTIDE SEQUENCE</scope>
</reference>
<name>A0A382LCY4_9ZZZZ</name>
<evidence type="ECO:0000313" key="1">
    <source>
        <dbReference type="EMBL" id="SVC34510.1"/>
    </source>
</evidence>
<gene>
    <name evidence="1" type="ORF">METZ01_LOCUS287364</name>
</gene>
<protein>
    <submittedName>
        <fullName evidence="1">Uncharacterized protein</fullName>
    </submittedName>
</protein>